<reference evidence="1 2" key="1">
    <citation type="submission" date="2019-03" db="EMBL/GenBank/DDBJ databases">
        <title>First draft genome of Liparis tanakae, snailfish: a comprehensive survey of snailfish specific genes.</title>
        <authorList>
            <person name="Kim W."/>
            <person name="Song I."/>
            <person name="Jeong J.-H."/>
            <person name="Kim D."/>
            <person name="Kim S."/>
            <person name="Ryu S."/>
            <person name="Song J.Y."/>
            <person name="Lee S.K."/>
        </authorList>
    </citation>
    <scope>NUCLEOTIDE SEQUENCE [LARGE SCALE GENOMIC DNA]</scope>
    <source>
        <tissue evidence="1">Muscle</tissue>
    </source>
</reference>
<proteinExistence type="predicted"/>
<accession>A0A4Z2F4R7</accession>
<dbReference type="AlphaFoldDB" id="A0A4Z2F4R7"/>
<sequence length="59" mass="6124">MKSSGFTVLEVLLSLKVLPNNSKEEVVNRAAPLIGPSGAADLVLNDWSVGAGDNRGTQS</sequence>
<keyword evidence="2" id="KW-1185">Reference proteome</keyword>
<evidence type="ECO:0000313" key="1">
    <source>
        <dbReference type="EMBL" id="TNN35714.1"/>
    </source>
</evidence>
<dbReference type="Proteomes" id="UP000314294">
    <property type="component" value="Unassembled WGS sequence"/>
</dbReference>
<name>A0A4Z2F4R7_9TELE</name>
<gene>
    <name evidence="1" type="ORF">EYF80_054121</name>
</gene>
<evidence type="ECO:0000313" key="2">
    <source>
        <dbReference type="Proteomes" id="UP000314294"/>
    </source>
</evidence>
<dbReference type="EMBL" id="SRLO01001721">
    <property type="protein sequence ID" value="TNN35714.1"/>
    <property type="molecule type" value="Genomic_DNA"/>
</dbReference>
<organism evidence="1 2">
    <name type="scientific">Liparis tanakae</name>
    <name type="common">Tanaka's snailfish</name>
    <dbReference type="NCBI Taxonomy" id="230148"/>
    <lineage>
        <taxon>Eukaryota</taxon>
        <taxon>Metazoa</taxon>
        <taxon>Chordata</taxon>
        <taxon>Craniata</taxon>
        <taxon>Vertebrata</taxon>
        <taxon>Euteleostomi</taxon>
        <taxon>Actinopterygii</taxon>
        <taxon>Neopterygii</taxon>
        <taxon>Teleostei</taxon>
        <taxon>Neoteleostei</taxon>
        <taxon>Acanthomorphata</taxon>
        <taxon>Eupercaria</taxon>
        <taxon>Perciformes</taxon>
        <taxon>Cottioidei</taxon>
        <taxon>Cottales</taxon>
        <taxon>Liparidae</taxon>
        <taxon>Liparis</taxon>
    </lineage>
</organism>
<protein>
    <submittedName>
        <fullName evidence="1">Uncharacterized protein</fullName>
    </submittedName>
</protein>
<comment type="caution">
    <text evidence="1">The sequence shown here is derived from an EMBL/GenBank/DDBJ whole genome shotgun (WGS) entry which is preliminary data.</text>
</comment>